<dbReference type="InterPro" id="IPR001509">
    <property type="entry name" value="Epimerase_deHydtase"/>
</dbReference>
<accession>A0ABP7HRB9</accession>
<comment type="similarity">
    <text evidence="1">Belongs to the NAD(P)-dependent epimerase/dehydratase family.</text>
</comment>
<dbReference type="SUPFAM" id="SSF51735">
    <property type="entry name" value="NAD(P)-binding Rossmann-fold domains"/>
    <property type="match status" value="1"/>
</dbReference>
<comment type="caution">
    <text evidence="3">The sequence shown here is derived from an EMBL/GenBank/DDBJ whole genome shotgun (WGS) entry which is preliminary data.</text>
</comment>
<evidence type="ECO:0000313" key="3">
    <source>
        <dbReference type="EMBL" id="GAA3797822.1"/>
    </source>
</evidence>
<sequence>MGQNLVRTLASAGHEVHVVDVRPEDQLGELPDGAHYRRADLRDGLQTRAALADAQLVFHLAGNPSGTVSVVNPRLDFETNALGTFNVCEAVRDTGCRLVYLSSAMTYGKPQAFPIAEDHPVAPYYPYAASKLSGEYTVKAFVETYGISAAIGRAFVIYGPGEDPRRAGAEVGQYLRWHLNGQPIQITGDMDRKTRDFVHVDDIVSGLLLIAAHGVDGQVYNLGSGQETSLRELVAAIGMVTGRTPETVVNDDITEDTYRLVADVSKLRGLGYEPLVTLESGLADVISHLGDSPELPMLDTIFRPAQRETAA</sequence>
<dbReference type="Pfam" id="PF01370">
    <property type="entry name" value="Epimerase"/>
    <property type="match status" value="1"/>
</dbReference>
<name>A0ABP7HRB9_9ACTN</name>
<reference evidence="4" key="1">
    <citation type="journal article" date="2019" name="Int. J. Syst. Evol. Microbiol.">
        <title>The Global Catalogue of Microorganisms (GCM) 10K type strain sequencing project: providing services to taxonomists for standard genome sequencing and annotation.</title>
        <authorList>
            <consortium name="The Broad Institute Genomics Platform"/>
            <consortium name="The Broad Institute Genome Sequencing Center for Infectious Disease"/>
            <person name="Wu L."/>
            <person name="Ma J."/>
        </authorList>
    </citation>
    <scope>NUCLEOTIDE SEQUENCE [LARGE SCALE GENOMIC DNA]</scope>
    <source>
        <strain evidence="4">JCM 17138</strain>
    </source>
</reference>
<feature type="domain" description="NAD-dependent epimerase/dehydratase" evidence="2">
    <location>
        <begin position="1"/>
        <end position="223"/>
    </location>
</feature>
<evidence type="ECO:0000256" key="1">
    <source>
        <dbReference type="ARBA" id="ARBA00007637"/>
    </source>
</evidence>
<dbReference type="EMBL" id="BAABDE010000016">
    <property type="protein sequence ID" value="GAA3797822.1"/>
    <property type="molecule type" value="Genomic_DNA"/>
</dbReference>
<dbReference type="PRINTS" id="PR01713">
    <property type="entry name" value="NUCEPIMERASE"/>
</dbReference>
<proteinExistence type="inferred from homology"/>
<keyword evidence="4" id="KW-1185">Reference proteome</keyword>
<gene>
    <name evidence="3" type="ORF">GCM10022403_034590</name>
</gene>
<evidence type="ECO:0000259" key="2">
    <source>
        <dbReference type="Pfam" id="PF01370"/>
    </source>
</evidence>
<dbReference type="Gene3D" id="3.40.50.720">
    <property type="entry name" value="NAD(P)-binding Rossmann-like Domain"/>
    <property type="match status" value="1"/>
</dbReference>
<organism evidence="3 4">
    <name type="scientific">Streptomyces coacervatus</name>
    <dbReference type="NCBI Taxonomy" id="647381"/>
    <lineage>
        <taxon>Bacteria</taxon>
        <taxon>Bacillati</taxon>
        <taxon>Actinomycetota</taxon>
        <taxon>Actinomycetes</taxon>
        <taxon>Kitasatosporales</taxon>
        <taxon>Streptomycetaceae</taxon>
        <taxon>Streptomyces</taxon>
    </lineage>
</organism>
<protein>
    <submittedName>
        <fullName evidence="3">GDP-mannose 4,6-dehydratase</fullName>
    </submittedName>
</protein>
<dbReference type="Proteomes" id="UP001501009">
    <property type="component" value="Unassembled WGS sequence"/>
</dbReference>
<dbReference type="InterPro" id="IPR036291">
    <property type="entry name" value="NAD(P)-bd_dom_sf"/>
</dbReference>
<evidence type="ECO:0000313" key="4">
    <source>
        <dbReference type="Proteomes" id="UP001501009"/>
    </source>
</evidence>
<dbReference type="PANTHER" id="PTHR43000">
    <property type="entry name" value="DTDP-D-GLUCOSE 4,6-DEHYDRATASE-RELATED"/>
    <property type="match status" value="1"/>
</dbReference>
<dbReference type="Gene3D" id="3.90.25.10">
    <property type="entry name" value="UDP-galactose 4-epimerase, domain 1"/>
    <property type="match status" value="1"/>
</dbReference>